<dbReference type="PANTHER" id="PTHR23232:SF151">
    <property type="entry name" value="EXPRESSED SEQUENCE AW146154-RELATED"/>
    <property type="match status" value="1"/>
</dbReference>
<dbReference type="InterPro" id="IPR001909">
    <property type="entry name" value="KRAB"/>
</dbReference>
<name>A0A2Y9RBZ5_TRIMA</name>
<dbReference type="Gene3D" id="6.10.140.140">
    <property type="match status" value="1"/>
</dbReference>
<dbReference type="KEGG" id="tmu:101360065"/>
<dbReference type="Proteomes" id="UP000248480">
    <property type="component" value="Unplaced"/>
</dbReference>
<dbReference type="SMART" id="SM00349">
    <property type="entry name" value="KRAB"/>
    <property type="match status" value="1"/>
</dbReference>
<proteinExistence type="predicted"/>
<dbReference type="AlphaFoldDB" id="A0A2Y9RBZ5"/>
<dbReference type="InParanoid" id="A0A2Y9RBZ5"/>
<reference evidence="3" key="1">
    <citation type="submission" date="2025-08" db="UniProtKB">
        <authorList>
            <consortium name="RefSeq"/>
        </authorList>
    </citation>
    <scope>IDENTIFICATION</scope>
</reference>
<dbReference type="InterPro" id="IPR050169">
    <property type="entry name" value="Krueppel_C2H2_ZnF"/>
</dbReference>
<dbReference type="PROSITE" id="PS50805">
    <property type="entry name" value="KRAB"/>
    <property type="match status" value="1"/>
</dbReference>
<dbReference type="InterPro" id="IPR036051">
    <property type="entry name" value="KRAB_dom_sf"/>
</dbReference>
<keyword evidence="2" id="KW-1185">Reference proteome</keyword>
<dbReference type="RefSeq" id="XP_023589063.1">
    <property type="nucleotide sequence ID" value="XM_023733295.1"/>
</dbReference>
<dbReference type="CDD" id="cd07765">
    <property type="entry name" value="KRAB_A-box"/>
    <property type="match status" value="1"/>
</dbReference>
<dbReference type="PANTHER" id="PTHR23232">
    <property type="entry name" value="KRAB DOMAIN C2H2 ZINC FINGER"/>
    <property type="match status" value="1"/>
</dbReference>
<feature type="domain" description="KRAB" evidence="1">
    <location>
        <begin position="9"/>
        <end position="107"/>
    </location>
</feature>
<gene>
    <name evidence="3" type="primary">LOC101360065</name>
</gene>
<evidence type="ECO:0000313" key="2">
    <source>
        <dbReference type="Proteomes" id="UP000248480"/>
    </source>
</evidence>
<accession>A0A2Y9RBZ5</accession>
<dbReference type="Pfam" id="PF01352">
    <property type="entry name" value="KRAB"/>
    <property type="match status" value="1"/>
</dbReference>
<dbReference type="SUPFAM" id="SSF109640">
    <property type="entry name" value="KRAB domain (Kruppel-associated box)"/>
    <property type="match status" value="1"/>
</dbReference>
<sequence length="108" mass="12448">MLTGSEDSVVFEDLAVNFTQEEWALLHPSQRDLYKDVMVETFRNLASVDCCTQVKTTGSSPQQDILGNEITTEEKISSLRNDSWYNLVEKGKLNNMENQHQIQERHSR</sequence>
<dbReference type="GeneID" id="101360065"/>
<evidence type="ECO:0000259" key="1">
    <source>
        <dbReference type="PROSITE" id="PS50805"/>
    </source>
</evidence>
<protein>
    <submittedName>
        <fullName evidence="3">Zinc finger protein 77-like</fullName>
    </submittedName>
</protein>
<evidence type="ECO:0000313" key="3">
    <source>
        <dbReference type="RefSeq" id="XP_023589063.1"/>
    </source>
</evidence>
<dbReference type="GO" id="GO:0006355">
    <property type="term" value="P:regulation of DNA-templated transcription"/>
    <property type="evidence" value="ECO:0007669"/>
    <property type="project" value="InterPro"/>
</dbReference>
<organism evidence="2 3">
    <name type="scientific">Trichechus manatus latirostris</name>
    <name type="common">Florida manatee</name>
    <dbReference type="NCBI Taxonomy" id="127582"/>
    <lineage>
        <taxon>Eukaryota</taxon>
        <taxon>Metazoa</taxon>
        <taxon>Chordata</taxon>
        <taxon>Craniata</taxon>
        <taxon>Vertebrata</taxon>
        <taxon>Euteleostomi</taxon>
        <taxon>Mammalia</taxon>
        <taxon>Eutheria</taxon>
        <taxon>Afrotheria</taxon>
        <taxon>Sirenia</taxon>
        <taxon>Trichechidae</taxon>
        <taxon>Trichechus</taxon>
    </lineage>
</organism>